<evidence type="ECO:0000313" key="2">
    <source>
        <dbReference type="Proteomes" id="UP000565579"/>
    </source>
</evidence>
<reference evidence="1 2" key="1">
    <citation type="submission" date="2020-08" db="EMBL/GenBank/DDBJ databases">
        <title>Sequencing the genomes of 1000 actinobacteria strains.</title>
        <authorList>
            <person name="Klenk H.-P."/>
        </authorList>
    </citation>
    <scope>NUCLEOTIDE SEQUENCE [LARGE SCALE GENOMIC DNA]</scope>
    <source>
        <strain evidence="1 2">DSM 43768</strain>
    </source>
</reference>
<dbReference type="Proteomes" id="UP000565579">
    <property type="component" value="Unassembled WGS sequence"/>
</dbReference>
<protein>
    <recommendedName>
        <fullName evidence="3">Divalent-cation tolerance protein CutA</fullName>
    </recommendedName>
</protein>
<accession>A0A7X0NNM9</accession>
<dbReference type="EMBL" id="JACHMI010000001">
    <property type="protein sequence ID" value="MBB6546798.1"/>
    <property type="molecule type" value="Genomic_DNA"/>
</dbReference>
<organism evidence="1 2">
    <name type="scientific">Nonomuraea rubra</name>
    <dbReference type="NCBI Taxonomy" id="46180"/>
    <lineage>
        <taxon>Bacteria</taxon>
        <taxon>Bacillati</taxon>
        <taxon>Actinomycetota</taxon>
        <taxon>Actinomycetes</taxon>
        <taxon>Streptosporangiales</taxon>
        <taxon>Streptosporangiaceae</taxon>
        <taxon>Nonomuraea</taxon>
    </lineage>
</organism>
<name>A0A7X0NNM9_9ACTN</name>
<dbReference type="RefSeq" id="WP_185101546.1">
    <property type="nucleotide sequence ID" value="NZ_BAAAXY010000050.1"/>
</dbReference>
<proteinExistence type="predicted"/>
<gene>
    <name evidence="1" type="ORF">HD593_001593</name>
</gene>
<sequence>MAEFVEIRMTIGSHERAAELAHGILLAGLATSIDIAEAPGQAVLRDELAWQLTLITTDEQVPTLERHVRAAGADAPVDCRPVIHDFDGHPDWLTDDQQ</sequence>
<keyword evidence="2" id="KW-1185">Reference proteome</keyword>
<evidence type="ECO:0000313" key="1">
    <source>
        <dbReference type="EMBL" id="MBB6546798.1"/>
    </source>
</evidence>
<comment type="caution">
    <text evidence="1">The sequence shown here is derived from an EMBL/GenBank/DDBJ whole genome shotgun (WGS) entry which is preliminary data.</text>
</comment>
<dbReference type="AlphaFoldDB" id="A0A7X0NNM9"/>
<evidence type="ECO:0008006" key="3">
    <source>
        <dbReference type="Google" id="ProtNLM"/>
    </source>
</evidence>